<proteinExistence type="predicted"/>
<dbReference type="AlphaFoldDB" id="A0A6J6IZH7"/>
<reference evidence="1" key="1">
    <citation type="submission" date="2020-05" db="EMBL/GenBank/DDBJ databases">
        <authorList>
            <person name="Chiriac C."/>
            <person name="Salcher M."/>
            <person name="Ghai R."/>
            <person name="Kavagutti S V."/>
        </authorList>
    </citation>
    <scope>NUCLEOTIDE SEQUENCE</scope>
</reference>
<dbReference type="EMBL" id="CAEZVS010000011">
    <property type="protein sequence ID" value="CAB4629991.1"/>
    <property type="molecule type" value="Genomic_DNA"/>
</dbReference>
<dbReference type="Gene3D" id="6.10.250.660">
    <property type="match status" value="1"/>
</dbReference>
<dbReference type="NCBIfam" id="TIGR03544">
    <property type="entry name" value="DivI1A_domain"/>
    <property type="match status" value="1"/>
</dbReference>
<dbReference type="InterPro" id="IPR019933">
    <property type="entry name" value="DivIVA_domain"/>
</dbReference>
<name>A0A6J6IZH7_9ZZZZ</name>
<accession>A0A6J6IZH7</accession>
<protein>
    <submittedName>
        <fullName evidence="1">Unannotated protein</fullName>
    </submittedName>
</protein>
<organism evidence="1">
    <name type="scientific">freshwater metagenome</name>
    <dbReference type="NCBI Taxonomy" id="449393"/>
    <lineage>
        <taxon>unclassified sequences</taxon>
        <taxon>metagenomes</taxon>
        <taxon>ecological metagenomes</taxon>
    </lineage>
</organism>
<sequence length="183" mass="20709">MVETPGFAKAQGMGYNPEQVDALLDLAKRQYESPDQILLRASDLRGLRLDLVSGGYSISQVDAALDNLEDHFIRAEVSAFRDRFGQGELAKRFDELQQALLPRLRRDKGKRFTKVSWLSRGYDKKKVDQLCDQLVTHFNGGAKVRVAQVRRAQFTATRSGYSMPQVDSFLDKVIEALQLEITD</sequence>
<evidence type="ECO:0000313" key="1">
    <source>
        <dbReference type="EMBL" id="CAB4629991.1"/>
    </source>
</evidence>
<gene>
    <name evidence="1" type="ORF">UFOPK2106_00174</name>
</gene>